<gene>
    <name evidence="3" type="ORF">Ccel01_34760</name>
</gene>
<sequence length="414" mass="46276">MRVRTQFSHHYERPDDDEVNTALREATVVLDTNVLLGLYRVSPDLRATRLKVLKAIGPRLFLPHQVGIEFHRNRREVAAGIGTAYETVRAAADALQKSVKTFGGGEGRYDETTTRVKELINPLVKAIVDGLDELEKDDPHRIDQSDDPVLAELETLLDDDQVGRAPRAKKVAKRARDFETVRVPLRLPPGFDDAHKITGRGVSAAAGDYLLWCEVLAHARKNGTDVVLITDDAKTDWWQKVPGGRDVPHPLLVSEFQRETGQRYYQLSTRELLRKADDALAISVTSQNLEEEDELAAAVEAERALERITDFRGRLTVSAAASAVENDLLRTYGPSWNLSDSDRERLIAAASRGLSSQIHEVGHLFGSHYKVPLTPEMAEALRALRQQLTHADFIRHERSEQEPPPEEPDDEGTS</sequence>
<dbReference type="EMBL" id="BSTG01000005">
    <property type="protein sequence ID" value="GLY58874.1"/>
    <property type="molecule type" value="Genomic_DNA"/>
</dbReference>
<dbReference type="Pfam" id="PF18476">
    <property type="entry name" value="PIN_8"/>
    <property type="match status" value="1"/>
</dbReference>
<evidence type="ECO:0000313" key="3">
    <source>
        <dbReference type="EMBL" id="GLY58874.1"/>
    </source>
</evidence>
<dbReference type="InterPro" id="IPR041578">
    <property type="entry name" value="PIN_8"/>
</dbReference>
<comment type="caution">
    <text evidence="3">The sequence shown here is derived from an EMBL/GenBank/DDBJ whole genome shotgun (WGS) entry which is preliminary data.</text>
</comment>
<protein>
    <recommendedName>
        <fullName evidence="2">PIN like domain-containing protein</fullName>
    </recommendedName>
</protein>
<evidence type="ECO:0000259" key="2">
    <source>
        <dbReference type="Pfam" id="PF18476"/>
    </source>
</evidence>
<feature type="domain" description="PIN like" evidence="2">
    <location>
        <begin position="28"/>
        <end position="249"/>
    </location>
</feature>
<evidence type="ECO:0000256" key="1">
    <source>
        <dbReference type="SAM" id="MobiDB-lite"/>
    </source>
</evidence>
<dbReference type="Proteomes" id="UP001165168">
    <property type="component" value="Unassembled WGS sequence"/>
</dbReference>
<reference evidence="3" key="1">
    <citation type="submission" date="2023-03" db="EMBL/GenBank/DDBJ databases">
        <title>Cellulosimicrobium cellulans NBRC 103059.</title>
        <authorList>
            <person name="Ichikawa N."/>
            <person name="Sato H."/>
            <person name="Tonouchi N."/>
        </authorList>
    </citation>
    <scope>NUCLEOTIDE SEQUENCE</scope>
    <source>
        <strain evidence="3">NBRC 103059</strain>
    </source>
</reference>
<name>A0AAV5P8V5_CELCE</name>
<proteinExistence type="predicted"/>
<dbReference type="AlphaFoldDB" id="A0AAV5P8V5"/>
<feature type="compositionally biased region" description="Acidic residues" evidence="1">
    <location>
        <begin position="403"/>
        <end position="414"/>
    </location>
</feature>
<evidence type="ECO:0000313" key="4">
    <source>
        <dbReference type="Proteomes" id="UP001165168"/>
    </source>
</evidence>
<accession>A0AAV5P8V5</accession>
<organism evidence="3 4">
    <name type="scientific">Cellulosimicrobium cellulans</name>
    <name type="common">Arthrobacter luteus</name>
    <dbReference type="NCBI Taxonomy" id="1710"/>
    <lineage>
        <taxon>Bacteria</taxon>
        <taxon>Bacillati</taxon>
        <taxon>Actinomycetota</taxon>
        <taxon>Actinomycetes</taxon>
        <taxon>Micrococcales</taxon>
        <taxon>Promicromonosporaceae</taxon>
        <taxon>Cellulosimicrobium</taxon>
    </lineage>
</organism>
<feature type="region of interest" description="Disordered" evidence="1">
    <location>
        <begin position="393"/>
        <end position="414"/>
    </location>
</feature>